<protein>
    <submittedName>
        <fullName evidence="1">Uncharacterized protein</fullName>
    </submittedName>
</protein>
<evidence type="ECO:0000313" key="1">
    <source>
        <dbReference type="EMBL" id="GAI98840.1"/>
    </source>
</evidence>
<comment type="caution">
    <text evidence="1">The sequence shown here is derived from an EMBL/GenBank/DDBJ whole genome shotgun (WGS) entry which is preliminary data.</text>
</comment>
<dbReference type="AlphaFoldDB" id="X1UG26"/>
<reference evidence="1" key="1">
    <citation type="journal article" date="2014" name="Front. Microbiol.">
        <title>High frequency of phylogenetically diverse reductive dehalogenase-homologous genes in deep subseafloor sedimentary metagenomes.</title>
        <authorList>
            <person name="Kawai M."/>
            <person name="Futagami T."/>
            <person name="Toyoda A."/>
            <person name="Takaki Y."/>
            <person name="Nishi S."/>
            <person name="Hori S."/>
            <person name="Arai W."/>
            <person name="Tsubouchi T."/>
            <person name="Morono Y."/>
            <person name="Uchiyama I."/>
            <person name="Ito T."/>
            <person name="Fujiyama A."/>
            <person name="Inagaki F."/>
            <person name="Takami H."/>
        </authorList>
    </citation>
    <scope>NUCLEOTIDE SEQUENCE</scope>
    <source>
        <strain evidence="1">Expedition CK06-06</strain>
    </source>
</reference>
<accession>X1UG26</accession>
<organism evidence="1">
    <name type="scientific">marine sediment metagenome</name>
    <dbReference type="NCBI Taxonomy" id="412755"/>
    <lineage>
        <taxon>unclassified sequences</taxon>
        <taxon>metagenomes</taxon>
        <taxon>ecological metagenomes</taxon>
    </lineage>
</organism>
<dbReference type="EMBL" id="BARW01025042">
    <property type="protein sequence ID" value="GAI98840.1"/>
    <property type="molecule type" value="Genomic_DNA"/>
</dbReference>
<proteinExistence type="predicted"/>
<feature type="non-terminal residue" evidence="1">
    <location>
        <position position="1"/>
    </location>
</feature>
<gene>
    <name evidence="1" type="ORF">S12H4_41145</name>
</gene>
<sequence>ELNIYLTTVAGGAEERTLATDEQEIGLITKVRRLA</sequence>
<name>X1UG26_9ZZZZ</name>